<accession>A0A9D1UZC5</accession>
<evidence type="ECO:0000256" key="8">
    <source>
        <dbReference type="ARBA" id="ARBA00022840"/>
    </source>
</evidence>
<dbReference type="CDD" id="cd00483">
    <property type="entry name" value="HPPK"/>
    <property type="match status" value="1"/>
</dbReference>
<keyword evidence="5 14" id="KW-0808">Transferase</keyword>
<keyword evidence="6" id="KW-0547">Nucleotide-binding</keyword>
<evidence type="ECO:0000256" key="10">
    <source>
        <dbReference type="ARBA" id="ARBA00029409"/>
    </source>
</evidence>
<feature type="domain" description="7,8-dihydro-6-hydroxymethylpterin-pyrophosphokinase" evidence="13">
    <location>
        <begin position="7"/>
        <end position="133"/>
    </location>
</feature>
<evidence type="ECO:0000256" key="4">
    <source>
        <dbReference type="ARBA" id="ARBA00016218"/>
    </source>
</evidence>
<dbReference type="EC" id="2.7.6.3" evidence="3"/>
<comment type="function">
    <text evidence="10">Catalyzes the transfer of pyrophosphate from adenosine triphosphate (ATP) to 6-hydroxymethyl-7,8-dihydropterin, an enzymatic step in folate biosynthesis pathway.</text>
</comment>
<evidence type="ECO:0000256" key="9">
    <source>
        <dbReference type="ARBA" id="ARBA00022909"/>
    </source>
</evidence>
<evidence type="ECO:0000256" key="11">
    <source>
        <dbReference type="ARBA" id="ARBA00029766"/>
    </source>
</evidence>
<evidence type="ECO:0000313" key="14">
    <source>
        <dbReference type="EMBL" id="HIX03197.1"/>
    </source>
</evidence>
<evidence type="ECO:0000313" key="15">
    <source>
        <dbReference type="Proteomes" id="UP000824202"/>
    </source>
</evidence>
<dbReference type="Proteomes" id="UP000824202">
    <property type="component" value="Unassembled WGS sequence"/>
</dbReference>
<evidence type="ECO:0000256" key="1">
    <source>
        <dbReference type="ARBA" id="ARBA00005051"/>
    </source>
</evidence>
<reference evidence="14" key="2">
    <citation type="submission" date="2021-04" db="EMBL/GenBank/DDBJ databases">
        <authorList>
            <person name="Gilroy R."/>
        </authorList>
    </citation>
    <scope>NUCLEOTIDE SEQUENCE</scope>
    <source>
        <strain evidence="14">23274</strain>
    </source>
</reference>
<dbReference type="EMBL" id="DXFT01000073">
    <property type="protein sequence ID" value="HIX03197.1"/>
    <property type="molecule type" value="Genomic_DNA"/>
</dbReference>
<name>A0A9D1UZC5_9BACT</name>
<comment type="caution">
    <text evidence="14">The sequence shown here is derived from an EMBL/GenBank/DDBJ whole genome shotgun (WGS) entry which is preliminary data.</text>
</comment>
<dbReference type="PANTHER" id="PTHR43071">
    <property type="entry name" value="2-AMINO-4-HYDROXY-6-HYDROXYMETHYLDIHYDROPTERIDINE PYROPHOSPHOKINASE"/>
    <property type="match status" value="1"/>
</dbReference>
<dbReference type="GO" id="GO:0046656">
    <property type="term" value="P:folic acid biosynthetic process"/>
    <property type="evidence" value="ECO:0007669"/>
    <property type="project" value="UniProtKB-KW"/>
</dbReference>
<evidence type="ECO:0000256" key="5">
    <source>
        <dbReference type="ARBA" id="ARBA00022679"/>
    </source>
</evidence>
<reference evidence="14" key="1">
    <citation type="journal article" date="2021" name="PeerJ">
        <title>Extensive microbial diversity within the chicken gut microbiome revealed by metagenomics and culture.</title>
        <authorList>
            <person name="Gilroy R."/>
            <person name="Ravi A."/>
            <person name="Getino M."/>
            <person name="Pursley I."/>
            <person name="Horton D.L."/>
            <person name="Alikhan N.F."/>
            <person name="Baker D."/>
            <person name="Gharbi K."/>
            <person name="Hall N."/>
            <person name="Watson M."/>
            <person name="Adriaenssens E.M."/>
            <person name="Foster-Nyarko E."/>
            <person name="Jarju S."/>
            <person name="Secka A."/>
            <person name="Antonio M."/>
            <person name="Oren A."/>
            <person name="Chaudhuri R.R."/>
            <person name="La Ragione R."/>
            <person name="Hildebrand F."/>
            <person name="Pallen M.J."/>
        </authorList>
    </citation>
    <scope>NUCLEOTIDE SEQUENCE</scope>
    <source>
        <strain evidence="14">23274</strain>
    </source>
</reference>
<gene>
    <name evidence="14" type="primary">folK</name>
    <name evidence="14" type="ORF">H9863_03650</name>
</gene>
<dbReference type="InterPro" id="IPR035907">
    <property type="entry name" value="Hppk_sf"/>
</dbReference>
<dbReference type="NCBIfam" id="TIGR01498">
    <property type="entry name" value="folK"/>
    <property type="match status" value="1"/>
</dbReference>
<evidence type="ECO:0000256" key="2">
    <source>
        <dbReference type="ARBA" id="ARBA00005810"/>
    </source>
</evidence>
<evidence type="ECO:0000256" key="3">
    <source>
        <dbReference type="ARBA" id="ARBA00013253"/>
    </source>
</evidence>
<dbReference type="AlphaFoldDB" id="A0A9D1UZC5"/>
<dbReference type="InterPro" id="IPR000550">
    <property type="entry name" value="Hppk"/>
</dbReference>
<evidence type="ECO:0000256" key="6">
    <source>
        <dbReference type="ARBA" id="ARBA00022741"/>
    </source>
</evidence>
<dbReference type="PANTHER" id="PTHR43071:SF1">
    <property type="entry name" value="2-AMINO-4-HYDROXY-6-HYDROXYMETHYLDIHYDROPTERIDINE PYROPHOSPHOKINASE"/>
    <property type="match status" value="1"/>
</dbReference>
<evidence type="ECO:0000256" key="7">
    <source>
        <dbReference type="ARBA" id="ARBA00022777"/>
    </source>
</evidence>
<comment type="pathway">
    <text evidence="1">Cofactor biosynthesis; tetrahydrofolate biosynthesis; 2-amino-4-hydroxy-6-hydroxymethyl-7,8-dihydropteridine diphosphate from 7,8-dihydroneopterin triphosphate: step 4/4.</text>
</comment>
<dbReference type="GO" id="GO:0003848">
    <property type="term" value="F:2-amino-4-hydroxy-6-hydroxymethyldihydropteridine diphosphokinase activity"/>
    <property type="evidence" value="ECO:0007669"/>
    <property type="project" value="UniProtKB-EC"/>
</dbReference>
<dbReference type="Pfam" id="PF01288">
    <property type="entry name" value="HPPK"/>
    <property type="match status" value="1"/>
</dbReference>
<evidence type="ECO:0000259" key="13">
    <source>
        <dbReference type="Pfam" id="PF01288"/>
    </source>
</evidence>
<proteinExistence type="inferred from homology"/>
<dbReference type="GO" id="GO:0005524">
    <property type="term" value="F:ATP binding"/>
    <property type="evidence" value="ECO:0007669"/>
    <property type="project" value="UniProtKB-KW"/>
</dbReference>
<sequence>MQAITILGSNQGDRRQSIHEAIRQLSVTNRLVLLSSCYETAPWGFESTEPFLNQVAVFETHLSPLDFLHHCLNVEKALGRIRLENSPRYTSRPIDIDMLFYGSTVMETPELILPHPRLHLRNFVLVPLAEILPQWEHPVLHKNMAELLADCPDRLEVKKL</sequence>
<keyword evidence="8" id="KW-0067">ATP-binding</keyword>
<comment type="similarity">
    <text evidence="2">Belongs to the HPPK family.</text>
</comment>
<dbReference type="Gene3D" id="3.30.70.560">
    <property type="entry name" value="7,8-Dihydro-6-hydroxymethylpterin-pyrophosphokinase HPPK"/>
    <property type="match status" value="1"/>
</dbReference>
<evidence type="ECO:0000256" key="12">
    <source>
        <dbReference type="ARBA" id="ARBA00033413"/>
    </source>
</evidence>
<organism evidence="14 15">
    <name type="scientific">Candidatus Odoribacter faecigallinarum</name>
    <dbReference type="NCBI Taxonomy" id="2838706"/>
    <lineage>
        <taxon>Bacteria</taxon>
        <taxon>Pseudomonadati</taxon>
        <taxon>Bacteroidota</taxon>
        <taxon>Bacteroidia</taxon>
        <taxon>Bacteroidales</taxon>
        <taxon>Odoribacteraceae</taxon>
        <taxon>Odoribacter</taxon>
    </lineage>
</organism>
<dbReference type="SUPFAM" id="SSF55083">
    <property type="entry name" value="6-hydroxymethyl-7,8-dihydropterin pyrophosphokinase, HPPK"/>
    <property type="match status" value="1"/>
</dbReference>
<protein>
    <recommendedName>
        <fullName evidence="4">2-amino-4-hydroxy-6-hydroxymethyldihydropteridine pyrophosphokinase</fullName>
        <ecNumber evidence="3">2.7.6.3</ecNumber>
    </recommendedName>
    <alternativeName>
        <fullName evidence="11">6-hydroxymethyl-7,8-dihydropterin pyrophosphokinase</fullName>
    </alternativeName>
    <alternativeName>
        <fullName evidence="12">7,8-dihydro-6-hydroxymethylpterin-pyrophosphokinase</fullName>
    </alternativeName>
</protein>
<dbReference type="GO" id="GO:0016301">
    <property type="term" value="F:kinase activity"/>
    <property type="evidence" value="ECO:0007669"/>
    <property type="project" value="UniProtKB-KW"/>
</dbReference>
<keyword evidence="7" id="KW-0418">Kinase</keyword>
<keyword evidence="9" id="KW-0289">Folate biosynthesis</keyword>